<dbReference type="AlphaFoldDB" id="A0A0K0DCB4"/>
<reference evidence="2" key="1">
    <citation type="submission" date="2012-09" db="EMBL/GenBank/DDBJ databases">
        <authorList>
            <person name="Martin A.A."/>
        </authorList>
    </citation>
    <scope>NUCLEOTIDE SEQUENCE</scope>
</reference>
<dbReference type="Proteomes" id="UP000035642">
    <property type="component" value="Unassembled WGS sequence"/>
</dbReference>
<keyword evidence="2" id="KW-1185">Reference proteome</keyword>
<organism evidence="2 3">
    <name type="scientific">Angiostrongylus cantonensis</name>
    <name type="common">Rat lungworm</name>
    <dbReference type="NCBI Taxonomy" id="6313"/>
    <lineage>
        <taxon>Eukaryota</taxon>
        <taxon>Metazoa</taxon>
        <taxon>Ecdysozoa</taxon>
        <taxon>Nematoda</taxon>
        <taxon>Chromadorea</taxon>
        <taxon>Rhabditida</taxon>
        <taxon>Rhabditina</taxon>
        <taxon>Rhabditomorpha</taxon>
        <taxon>Strongyloidea</taxon>
        <taxon>Metastrongylidae</taxon>
        <taxon>Angiostrongylus</taxon>
    </lineage>
</organism>
<dbReference type="PANTHER" id="PTHR16206">
    <property type="entry name" value="DEP DOMAIN-CONTAINING"/>
    <property type="match status" value="1"/>
</dbReference>
<sequence>MSKDTTPTRRNTSTQHSGKSSERCSCSGDGPHSKYKATALWNNIVRRFREELPVKRHRRQLTYFEDSFTGKEAVDFLMVLLPRLLFEGRQVDRLRSTHQRKSPDQFQFLKIETPASNRGFDRRMSSSHGNLLSLLPTHSQLTHKESDSADSLAETIDSRIVEVNFSLRPSPLKRNNTPKAFRTGFKDEESATKISQTELESSSKAVSTQNITHVASSLAKENEVAGKESAYEWLTLVRRKMTQNNKLPLSQRSSNPYKQVEKSEKLGEHRKRTGDGMVKSELSELEYAPLKVTHRRITEIDSWLVWKNCLLARVGVSGIVKLRSDRDDFSSYLMRLMRYLEQFPFPSGSANIITYKDNQEVNVFRTVCSHLTREQPILTNAQASALLYVISLHNAVRSDLPHLGVPKYNEVLNLPGLKESPELLQRLNEMCLKLQPNSDLIELLLRPPDHILEALSLLLLSLPSPRRRRLHYLIRFMNKISANHCLQLDDVHSNRYAVLKGLSGSIVSTQGASPLSTSQCSHLVSLLLDYEKEIFSVPKGLILEVDAAIRERQREKVTPVGQSPGLRSEMADYVQFCEPAKGSEYEEQNLNLVDNLLELLDQICIDENLTVQEKRKRLKKFKKTYPSVYSRRFPSPELSIPKKKERENRFLFKLFSR</sequence>
<dbReference type="InterPro" id="IPR008936">
    <property type="entry name" value="Rho_GTPase_activation_prot"/>
</dbReference>
<accession>A0A0K0DCB4</accession>
<feature type="compositionally biased region" description="Polar residues" evidence="1">
    <location>
        <begin position="244"/>
        <end position="257"/>
    </location>
</feature>
<proteinExistence type="predicted"/>
<dbReference type="Gene3D" id="1.10.555.10">
    <property type="entry name" value="Rho GTPase activation protein"/>
    <property type="match status" value="1"/>
</dbReference>
<dbReference type="WBParaSite" id="ACAC_0000818401-mRNA-1">
    <property type="protein sequence ID" value="ACAC_0000818401-mRNA-1"/>
    <property type="gene ID" value="ACAC_0000818401"/>
</dbReference>
<dbReference type="Gene3D" id="1.10.10.10">
    <property type="entry name" value="Winged helix-like DNA-binding domain superfamily/Winged helix DNA-binding domain"/>
    <property type="match status" value="1"/>
</dbReference>
<feature type="region of interest" description="Disordered" evidence="1">
    <location>
        <begin position="244"/>
        <end position="273"/>
    </location>
</feature>
<evidence type="ECO:0000313" key="3">
    <source>
        <dbReference type="WBParaSite" id="ACAC_0000818401-mRNA-1"/>
    </source>
</evidence>
<feature type="region of interest" description="Disordered" evidence="1">
    <location>
        <begin position="1"/>
        <end position="29"/>
    </location>
</feature>
<dbReference type="STRING" id="6313.A0A0K0DCB4"/>
<dbReference type="PANTHER" id="PTHR16206:SF4">
    <property type="entry name" value="PROTEIN LET-99"/>
    <property type="match status" value="1"/>
</dbReference>
<protein>
    <submittedName>
        <fullName evidence="3">DEP domain-containing protein</fullName>
    </submittedName>
</protein>
<name>A0A0K0DCB4_ANGCA</name>
<dbReference type="InterPro" id="IPR036388">
    <property type="entry name" value="WH-like_DNA-bd_sf"/>
</dbReference>
<reference evidence="3" key="2">
    <citation type="submission" date="2017-02" db="UniProtKB">
        <authorList>
            <consortium name="WormBaseParasite"/>
        </authorList>
    </citation>
    <scope>IDENTIFICATION</scope>
</reference>
<evidence type="ECO:0000256" key="1">
    <source>
        <dbReference type="SAM" id="MobiDB-lite"/>
    </source>
</evidence>
<evidence type="ECO:0000313" key="2">
    <source>
        <dbReference type="Proteomes" id="UP000035642"/>
    </source>
</evidence>
<feature type="compositionally biased region" description="Polar residues" evidence="1">
    <location>
        <begin position="8"/>
        <end position="18"/>
    </location>
</feature>